<dbReference type="SUPFAM" id="SSF46785">
    <property type="entry name" value="Winged helix' DNA-binding domain"/>
    <property type="match status" value="1"/>
</dbReference>
<dbReference type="InterPro" id="IPR036388">
    <property type="entry name" value="WH-like_DNA-bd_sf"/>
</dbReference>
<dbReference type="InterPro" id="IPR012967">
    <property type="entry name" value="COMT_dimerisation"/>
</dbReference>
<dbReference type="PROSITE" id="PS51683">
    <property type="entry name" value="SAM_OMT_II"/>
    <property type="match status" value="1"/>
</dbReference>
<evidence type="ECO:0000256" key="4">
    <source>
        <dbReference type="PIRSR" id="PIRSR005739-1"/>
    </source>
</evidence>
<dbReference type="AlphaFoldDB" id="A0A6G1JKP9"/>
<dbReference type="PANTHER" id="PTHR43712:SF1">
    <property type="entry name" value="HYPOTHETICAL O-METHYLTRANSFERASE (EUROFUNG)-RELATED"/>
    <property type="match status" value="1"/>
</dbReference>
<feature type="domain" description="O-methyltransferase dimerisation" evidence="6">
    <location>
        <begin position="66"/>
        <end position="142"/>
    </location>
</feature>
<gene>
    <name evidence="7" type="ORF">K458DRAFT_286859</name>
</gene>
<evidence type="ECO:0000256" key="3">
    <source>
        <dbReference type="ARBA" id="ARBA00022691"/>
    </source>
</evidence>
<sequence>MTAQPSTLLALVRDITDLGETFHTANGFAHQETRSQLIDAAERLAIAARYPDENIFFAVTRTTQNAAIRIACALNVFAVVPSSGSNDGVPRASISVTDVASAVKADPVVIARVLRALASCHIFTETGEDSYAHNELSRAFLVPETLSMFSEIYDMAGKAAYALPEFLAKTNYKNPEDYNNSAFHLGAHTELGFWEYLEADEEKLQAFNNGMRSQATVKDFDSSYPFEAELNDSPVGQEDVVLVDVGGGRGHALERIKQRFPNLKGKLVLQDQAAVIKDAIAGGLSAEIEAQAASFFEPNPVKNARAYFFRRVLHDWSDDVCRTILQNTVVSMGAESRVLIAEYEVPATGAPAKLTMQDINMMGLGGCERTEKMWAHLLDTAGLKLTKMWRTAGSNFVVVEGRLKEV</sequence>
<protein>
    <submittedName>
        <fullName evidence="7">S-adenosyl-L-methionine-dependent methyltransferase</fullName>
    </submittedName>
</protein>
<accession>A0A6G1JKP9</accession>
<evidence type="ECO:0000259" key="6">
    <source>
        <dbReference type="Pfam" id="PF08100"/>
    </source>
</evidence>
<keyword evidence="1 7" id="KW-0489">Methyltransferase</keyword>
<organism evidence="7 8">
    <name type="scientific">Lentithecium fluviatile CBS 122367</name>
    <dbReference type="NCBI Taxonomy" id="1168545"/>
    <lineage>
        <taxon>Eukaryota</taxon>
        <taxon>Fungi</taxon>
        <taxon>Dikarya</taxon>
        <taxon>Ascomycota</taxon>
        <taxon>Pezizomycotina</taxon>
        <taxon>Dothideomycetes</taxon>
        <taxon>Pleosporomycetidae</taxon>
        <taxon>Pleosporales</taxon>
        <taxon>Massarineae</taxon>
        <taxon>Lentitheciaceae</taxon>
        <taxon>Lentithecium</taxon>
    </lineage>
</organism>
<dbReference type="GO" id="GO:0008171">
    <property type="term" value="F:O-methyltransferase activity"/>
    <property type="evidence" value="ECO:0007669"/>
    <property type="project" value="InterPro"/>
</dbReference>
<evidence type="ECO:0000313" key="8">
    <source>
        <dbReference type="Proteomes" id="UP000799291"/>
    </source>
</evidence>
<dbReference type="PANTHER" id="PTHR43712">
    <property type="entry name" value="PUTATIVE (AFU_ORTHOLOGUE AFUA_4G14580)-RELATED"/>
    <property type="match status" value="1"/>
</dbReference>
<dbReference type="InterPro" id="IPR029063">
    <property type="entry name" value="SAM-dependent_MTases_sf"/>
</dbReference>
<evidence type="ECO:0000313" key="7">
    <source>
        <dbReference type="EMBL" id="KAF2691147.1"/>
    </source>
</evidence>
<proteinExistence type="predicted"/>
<dbReference type="OrthoDB" id="2410195at2759"/>
<dbReference type="Gene3D" id="3.40.50.150">
    <property type="entry name" value="Vaccinia Virus protein VP39"/>
    <property type="match status" value="1"/>
</dbReference>
<evidence type="ECO:0000259" key="5">
    <source>
        <dbReference type="Pfam" id="PF00891"/>
    </source>
</evidence>
<evidence type="ECO:0000256" key="2">
    <source>
        <dbReference type="ARBA" id="ARBA00022679"/>
    </source>
</evidence>
<feature type="active site" description="Proton acceptor" evidence="4">
    <location>
        <position position="314"/>
    </location>
</feature>
<name>A0A6G1JKP9_9PLEO</name>
<reference evidence="7" key="1">
    <citation type="journal article" date="2020" name="Stud. Mycol.">
        <title>101 Dothideomycetes genomes: a test case for predicting lifestyles and emergence of pathogens.</title>
        <authorList>
            <person name="Haridas S."/>
            <person name="Albert R."/>
            <person name="Binder M."/>
            <person name="Bloem J."/>
            <person name="Labutti K."/>
            <person name="Salamov A."/>
            <person name="Andreopoulos B."/>
            <person name="Baker S."/>
            <person name="Barry K."/>
            <person name="Bills G."/>
            <person name="Bluhm B."/>
            <person name="Cannon C."/>
            <person name="Castanera R."/>
            <person name="Culley D."/>
            <person name="Daum C."/>
            <person name="Ezra D."/>
            <person name="Gonzalez J."/>
            <person name="Henrissat B."/>
            <person name="Kuo A."/>
            <person name="Liang C."/>
            <person name="Lipzen A."/>
            <person name="Lutzoni F."/>
            <person name="Magnuson J."/>
            <person name="Mondo S."/>
            <person name="Nolan M."/>
            <person name="Ohm R."/>
            <person name="Pangilinan J."/>
            <person name="Park H.-J."/>
            <person name="Ramirez L."/>
            <person name="Alfaro M."/>
            <person name="Sun H."/>
            <person name="Tritt A."/>
            <person name="Yoshinaga Y."/>
            <person name="Zwiers L.-H."/>
            <person name="Turgeon B."/>
            <person name="Goodwin S."/>
            <person name="Spatafora J."/>
            <person name="Crous P."/>
            <person name="Grigoriev I."/>
        </authorList>
    </citation>
    <scope>NUCLEOTIDE SEQUENCE</scope>
    <source>
        <strain evidence="7">CBS 122367</strain>
    </source>
</reference>
<dbReference type="SUPFAM" id="SSF53335">
    <property type="entry name" value="S-adenosyl-L-methionine-dependent methyltransferases"/>
    <property type="match status" value="1"/>
</dbReference>
<dbReference type="InterPro" id="IPR016461">
    <property type="entry name" value="COMT-like"/>
</dbReference>
<dbReference type="GO" id="GO:0032259">
    <property type="term" value="P:methylation"/>
    <property type="evidence" value="ECO:0007669"/>
    <property type="project" value="UniProtKB-KW"/>
</dbReference>
<dbReference type="Proteomes" id="UP000799291">
    <property type="component" value="Unassembled WGS sequence"/>
</dbReference>
<dbReference type="EMBL" id="MU005570">
    <property type="protein sequence ID" value="KAF2691147.1"/>
    <property type="molecule type" value="Genomic_DNA"/>
</dbReference>
<dbReference type="InterPro" id="IPR036390">
    <property type="entry name" value="WH_DNA-bd_sf"/>
</dbReference>
<keyword evidence="2 7" id="KW-0808">Transferase</keyword>
<dbReference type="Gene3D" id="1.10.10.10">
    <property type="entry name" value="Winged helix-like DNA-binding domain superfamily/Winged helix DNA-binding domain"/>
    <property type="match status" value="1"/>
</dbReference>
<evidence type="ECO:0000256" key="1">
    <source>
        <dbReference type="ARBA" id="ARBA00022603"/>
    </source>
</evidence>
<dbReference type="PIRSF" id="PIRSF005739">
    <property type="entry name" value="O-mtase"/>
    <property type="match status" value="1"/>
</dbReference>
<dbReference type="Pfam" id="PF08100">
    <property type="entry name" value="Dimerisation"/>
    <property type="match status" value="1"/>
</dbReference>
<dbReference type="Pfam" id="PF00891">
    <property type="entry name" value="Methyltransf_2"/>
    <property type="match status" value="1"/>
</dbReference>
<keyword evidence="8" id="KW-1185">Reference proteome</keyword>
<dbReference type="GO" id="GO:0046983">
    <property type="term" value="F:protein dimerization activity"/>
    <property type="evidence" value="ECO:0007669"/>
    <property type="project" value="InterPro"/>
</dbReference>
<feature type="domain" description="O-methyltransferase C-terminal" evidence="5">
    <location>
        <begin position="191"/>
        <end position="383"/>
    </location>
</feature>
<keyword evidence="3" id="KW-0949">S-adenosyl-L-methionine</keyword>
<dbReference type="InterPro" id="IPR001077">
    <property type="entry name" value="COMT_C"/>
</dbReference>